<dbReference type="EMBL" id="JAFHLB010000015">
    <property type="protein sequence ID" value="MBN3578515.1"/>
    <property type="molecule type" value="Genomic_DNA"/>
</dbReference>
<keyword evidence="2" id="KW-1185">Reference proteome</keyword>
<comment type="caution">
    <text evidence="1">The sequence shown here is derived from an EMBL/GenBank/DDBJ whole genome shotgun (WGS) entry which is preliminary data.</text>
</comment>
<evidence type="ECO:0000313" key="2">
    <source>
        <dbReference type="Proteomes" id="UP000779070"/>
    </source>
</evidence>
<protein>
    <recommendedName>
        <fullName evidence="3">Integrase</fullName>
    </recommendedName>
</protein>
<name>A0ABS3A202_9VIBR</name>
<accession>A0ABS3A202</accession>
<organism evidence="1 2">
    <name type="scientific">Vibrio neptunius</name>
    <dbReference type="NCBI Taxonomy" id="170651"/>
    <lineage>
        <taxon>Bacteria</taxon>
        <taxon>Pseudomonadati</taxon>
        <taxon>Pseudomonadota</taxon>
        <taxon>Gammaproteobacteria</taxon>
        <taxon>Vibrionales</taxon>
        <taxon>Vibrionaceae</taxon>
        <taxon>Vibrio</taxon>
    </lineage>
</organism>
<evidence type="ECO:0000313" key="1">
    <source>
        <dbReference type="EMBL" id="MBN3578515.1"/>
    </source>
</evidence>
<reference evidence="1 2" key="1">
    <citation type="submission" date="2021-02" db="EMBL/GenBank/DDBJ databases">
        <title>Draft Genome Sequences of 5 Vibrio neptunius Strains Isolated From of Bivalve Hatcheries.</title>
        <authorList>
            <person name="Galvis F."/>
            <person name="Barja J.L."/>
            <person name="Lemos M.L."/>
            <person name="Balado M."/>
        </authorList>
    </citation>
    <scope>NUCLEOTIDE SEQUENCE [LARGE SCALE GENOMIC DNA]</scope>
    <source>
        <strain evidence="1 2">PP-145.98</strain>
    </source>
</reference>
<gene>
    <name evidence="1" type="ORF">JYA62_12675</name>
</gene>
<evidence type="ECO:0008006" key="3">
    <source>
        <dbReference type="Google" id="ProtNLM"/>
    </source>
</evidence>
<sequence>MKSKAFDFEQLQGSLCLATDQPSEFQLKHLYLARQSVEPYDGCWQAPWLLSDWMATEWQTTSGSRTRQKNGQWIGTSNVNWAIQLPDNSCLTDTRYATLLETCRRLSFLYRQGYANNKPPSVVSWVRFNQQLLCLCQWLVLERSRYHPDIYGLNLLDQAGVERLLRSIATGDWNEALGLVERCLSGLYQAVFQESCPAILLADPGRWPQGTCQAVIEWLEANQGYSYARSHAIEHTGLVSRVLLGKFASAPVNSLKKNQRLNAVLRQFEPKLAHPKLLIRGQQKTEYPNQNTPMLKAALCATGSKDSVIDASSMLRLVLMLYRQQPEYLPSPVTLNLPAAVSSTVKLAVPGNHTAFVPIDTGLKYLNNALRWVVLYGDALVDYYLAIMGQLCAKVGESVAQRPWKKVLDYDLPKMFSQTPLPQALKEAGFVFTKLGTPKTGRDFKRLRSQPTLHEALEIYIGAVTVVIALTKPSRDCEVANLPRLCLLRTCGGHYWLDSDLAKRTKSERRARTGGKPIPVITARAIQQVRKLNRSLSKLFGEDDTHLRFKLFYLPNPAKWGTGKEIDSSSLNSYLDKFCDYIGLPPDEYGRRWYLRIHEMRKWFLLLLFWSGRYDVLDAARWIAGHTDVDHLYAYIEREFPGGKIAQLEAECAIDLLVEYDTTQVTLDGEDESLVDLYQRVLYQFQVKALNMVPEREWQALVENLFEHDYHLAPYSITTDDGYKRLCVAIRQGQRKTQ</sequence>
<dbReference type="RefSeq" id="WP_206370300.1">
    <property type="nucleotide sequence ID" value="NZ_CAWPTM010000030.1"/>
</dbReference>
<dbReference type="Proteomes" id="UP000779070">
    <property type="component" value="Unassembled WGS sequence"/>
</dbReference>
<proteinExistence type="predicted"/>